<evidence type="ECO:0000313" key="5">
    <source>
        <dbReference type="EMBL" id="AEC18425.1"/>
    </source>
</evidence>
<dbReference type="PANTHER" id="PTHR36251:SF2">
    <property type="entry name" value="GIFSY-2 PROPHAGE HOST SPECIFICITY PROTEIN J, PHAGE LAMBDA"/>
    <property type="match status" value="1"/>
</dbReference>
<dbReference type="HOGENOM" id="CLU_000143_3_8_6"/>
<dbReference type="Pfam" id="PF09327">
    <property type="entry name" value="Phage_Tail_Tip"/>
    <property type="match status" value="1"/>
</dbReference>
<dbReference type="RefSeq" id="WP_013747179.1">
    <property type="nucleotide sequence ID" value="NC_015460.1"/>
</dbReference>
<dbReference type="STRING" id="1005058.UMN179_02418"/>
<evidence type="ECO:0000259" key="4">
    <source>
        <dbReference type="Pfam" id="PF24801"/>
    </source>
</evidence>
<name>F4H9H2_GALAU</name>
<dbReference type="KEGG" id="gan:UMN179_02418"/>
<dbReference type="PANTHER" id="PTHR36251">
    <property type="entry name" value="FELS-1 PROPHAGE HOST SPECIFICITY PROTEIN-RELATED"/>
    <property type="match status" value="1"/>
</dbReference>
<evidence type="ECO:0000259" key="3">
    <source>
        <dbReference type="Pfam" id="PF13550"/>
    </source>
</evidence>
<dbReference type="Pfam" id="PF24801">
    <property type="entry name" value="FNIII-A_GpJ"/>
    <property type="match status" value="1"/>
</dbReference>
<feature type="domain" description="Tip attachment protein J HDII-ins2" evidence="4">
    <location>
        <begin position="84"/>
        <end position="203"/>
    </location>
</feature>
<dbReference type="eggNOG" id="COG4733">
    <property type="taxonomic scope" value="Bacteria"/>
</dbReference>
<reference evidence="5 6" key="1">
    <citation type="journal article" date="2011" name="J. Bacteriol.">
        <title>Complete genome sequence of Gallibacterium anatis strain UMN179, isolated from a laying hen with peritonitis.</title>
        <authorList>
            <person name="Johnson T.J."/>
            <person name="Fernandez-Alarcon C."/>
            <person name="Bojesen A.M."/>
            <person name="Nolan L.K."/>
            <person name="Trampel D.W."/>
            <person name="Seemann T."/>
        </authorList>
    </citation>
    <scope>NUCLEOTIDE SEQUENCE [LARGE SCALE GENOMIC DNA]</scope>
    <source>
        <strain evidence="5 6">UMN179</strain>
    </source>
</reference>
<feature type="domain" description="Tip attachment protein J central straight fiber" evidence="2">
    <location>
        <begin position="1548"/>
        <end position="1672"/>
    </location>
</feature>
<dbReference type="Pfam" id="PF13550">
    <property type="entry name" value="Phage-tail_3"/>
    <property type="match status" value="1"/>
</dbReference>
<dbReference type="Proteomes" id="UP000006908">
    <property type="component" value="Chromosome"/>
</dbReference>
<dbReference type="InterPro" id="IPR015406">
    <property type="entry name" value="GpJ_CSF"/>
</dbReference>
<sequence>MGKGGGGGHTPYEAPESGRSKQRIKIVEVISEGEIQGLKDNVKSIYLDKTPIQNANGSYNFKNMELQGTIGSQDQAIMRGFNTSEREIGVGAEVKQATALTRTVTDAKVTRLRLTLGVRSLFQQKDNGDTVGARVDLLVTVGEQQYPIHFNGKYSSQYLRQMVIDHLPAVPFQIKVERLTADSEKQRLQNATIWSSYTEIIDTEFAYPNTALAGIMFDSEYFSNIPQRNYLVRGIKVKVPSNYDPIARSYSGLWDGRFKVAWTNNPAWIFYDLLTNKRYGMGQRLGDFNVDKWALYAIAQYCDVLVPDGFGGTEPRMTCNCWLTEQRQAYDLINDLASIFRAMPVWNGQQLTAIQDRPSDPVWTYTNANVVNGEFDRSYSALKARHNIIHVEYLDKNDFYEKKIEYVSDDEAVKRYGANVKKVTAFGCTSRGQAYRLGRWILETEKLEKETITFSVGREGLMHLPGDIIRVADNHYAGTNIGGRVLAVKGREVTLDREIDINGASYFSYINAEAKQQTIKIQAVNGSIITLDSTPTGLTEFGVWSLATSAVRGGLYRAVSISENENGSYTITALQHEPQKEAIVDNGAHFEAVSKTLYSAPQLTDVVINTASGTGAVINAEVTAGNAIITRYDILIYQGEKLYQSYIGQKTAEVKLDNLPNGNYSVVIIAKDDKGRVLSEKTKTFTIDRPPIPTGVVVSGGIENILIEWDYVDEFTQTEIYFATEDDWMAAKRLVKVSDNRMYAHTVAPNSVYYYWLCHTRGQNIGPFYQEQGLRGETAEDINATLDKLREDLSENIIDEVIDTAMPARNLELVKTVSEIPAKHNGHNTLYNTADGKQYTWNGTQYTSTVPVSDITGLIPVSKLSGQLQDNQIATLSASKLTGTVAQNKIDPSFVSKVTANTSAITAETAARTKAVQDEATARTAAINTEIKNRTNAIKVESDKLTKAIQAEATTRGTAVTELQNTDKAQAESIKQVTAKADNALSGLSEERNARIAGDQAQAQARNALTTRIATAESNIATIQQSVTTQSQAISNVSQNLNAKIDNLKIGGRNLLRNTSSDWTTITVDRWGAFFAGHTVIRYTDKGFKTGDEVTVSCFLKSPQNATSQVALRFTIKRPDNTYITPVSVARVSAGEEKYLTFTIKLPNSDEFICFYPQLQRIGPTGNNARPNFDIQYKCLKLERGSIATDWTPAPEDVDANVNAVSADLTSYKSTQANIDQSQAQQIATLTSRVGNNEAQITSTQQSLTTLNQSTATKFNKINANFISTNNALNNAKTELNAKIIAEQTARANGDKANASNISALTSRMSNAESVITNIQSTKASKTEVASLAKQTLQSVWRADAQAEIDKISVGGRNLLIDSKNLTISWIAPKNSVSDGVVTLVGTGRLVVISQQATENLNDLADGIVAVSFTAKSNQDGDLHIRFRRVRHDGTISDVAKYVRITSREYQRYTFTLDYNKNINDFNHLNFEIATYEPTGFIAEIKQPKLERGPIATDWTPAPEDVDANVNAVSAKVDTVQQTLSNAENALGKRIDTISATVGQTNAQITQLSTAQATINGKLQATHTIKTEAISGGKLAIAGISLGAGADSTTAASSVIVMADKFSVVQNKSDGNPIPVFTVTGNKTVLKGDLIATGSITSDKLATNSVSAGAIQSGAIRAEHVAAGELTADKLAIGLGGNLLYNPIFANPITGSPDGWVRHFYSNVTGVANNVTNSHSWLDAQVYLPNENLAQYTVDTTNKDVEDGSKVMYLAQLGVSLIPGKTYMFSAYVSAHRMQAKLYVDCRTKSGGFVGNFQSSFAFGSMQHSLINASRIFVKFTVPADSNKADLFIMGYKAGSYTDSMLFVMRPMLEECTQYTREPSPWQNSGVTAIHGGSIRTGTVVADKLAANSVTAEKIAAGAINASKIAANAITSNHIAAKTISADKLKVTNLSSISANLGKVTAGTITGTRIEGNTIQGGTINGTTINGTTINGGTIRGARFEGATGKFTGQLEVTELIGWGIYERFEHKIKTKINNQKTMNIYIEPAKADRLISIRSNFRDDTVKEARLNGEAVFNKNLAKSEVVWFNGTFLGYDLNISSYLLRKNIRGHLAFTYRSRLNDETVTITIEAMITGTAKTIHT</sequence>
<dbReference type="InterPro" id="IPR032876">
    <property type="entry name" value="J_dom"/>
</dbReference>
<evidence type="ECO:0000259" key="2">
    <source>
        <dbReference type="Pfam" id="PF09327"/>
    </source>
</evidence>
<feature type="region of interest" description="Disordered" evidence="1">
    <location>
        <begin position="1"/>
        <end position="21"/>
    </location>
</feature>
<organism evidence="5 6">
    <name type="scientific">Gallibacterium anatis (strain UMN179)</name>
    <name type="common">Pasteurella anatis</name>
    <dbReference type="NCBI Taxonomy" id="1005058"/>
    <lineage>
        <taxon>Bacteria</taxon>
        <taxon>Pseudomonadati</taxon>
        <taxon>Pseudomonadota</taxon>
        <taxon>Gammaproteobacteria</taxon>
        <taxon>Pasteurellales</taxon>
        <taxon>Pasteurellaceae</taxon>
        <taxon>Gallibacterium</taxon>
    </lineage>
</organism>
<evidence type="ECO:0000256" key="1">
    <source>
        <dbReference type="SAM" id="MobiDB-lite"/>
    </source>
</evidence>
<dbReference type="EMBL" id="CP002667">
    <property type="protein sequence ID" value="AEC18425.1"/>
    <property type="molecule type" value="Genomic_DNA"/>
</dbReference>
<gene>
    <name evidence="5" type="ordered locus">UMN179_02418</name>
</gene>
<proteinExistence type="predicted"/>
<evidence type="ECO:0000313" key="6">
    <source>
        <dbReference type="Proteomes" id="UP000006908"/>
    </source>
</evidence>
<protein>
    <submittedName>
        <fullName evidence="5">Phage-related protein, tail component</fullName>
    </submittedName>
</protein>
<dbReference type="InterPro" id="IPR053171">
    <property type="entry name" value="Viral_Tip_Attach_Protein"/>
</dbReference>
<accession>F4H9H2</accession>
<dbReference type="InterPro" id="IPR055385">
    <property type="entry name" value="GpJ_HDII-ins2"/>
</dbReference>
<feature type="domain" description="Tip attachment protein J" evidence="3">
    <location>
        <begin position="324"/>
        <end position="488"/>
    </location>
</feature>